<dbReference type="PANTHER" id="PTHR47475:SF2">
    <property type="entry name" value="CHROMOSOME TRANSMISSION FIDELITY PROTEIN 8"/>
    <property type="match status" value="1"/>
</dbReference>
<keyword evidence="2" id="KW-1185">Reference proteome</keyword>
<dbReference type="PANTHER" id="PTHR47475">
    <property type="entry name" value="CHROMOSOME TRANSMISSION FIDELITY PROTEIN 8"/>
    <property type="match status" value="1"/>
</dbReference>
<evidence type="ECO:0000313" key="1">
    <source>
        <dbReference type="EMBL" id="KAK9868158.1"/>
    </source>
</evidence>
<sequence>MLEIIRLNPASSCTDYVMVELQGEVDCHSDKTTTARTIGTMCQAHQTADTLQLTIGHHQLTGKLVDLKKPLVVLQKVSDPHINYQAVGIIRRKYHFKTRPRAMISKPHS</sequence>
<evidence type="ECO:0000313" key="2">
    <source>
        <dbReference type="Proteomes" id="UP001485043"/>
    </source>
</evidence>
<dbReference type="EMBL" id="JALJOV010000042">
    <property type="protein sequence ID" value="KAK9868158.1"/>
    <property type="molecule type" value="Genomic_DNA"/>
</dbReference>
<comment type="caution">
    <text evidence="1">The sequence shown here is derived from an EMBL/GenBank/DDBJ whole genome shotgun (WGS) entry which is preliminary data.</text>
</comment>
<name>A0AAW1TH39_9CHLO</name>
<evidence type="ECO:0008006" key="3">
    <source>
        <dbReference type="Google" id="ProtNLM"/>
    </source>
</evidence>
<dbReference type="Pfam" id="PF09696">
    <property type="entry name" value="Ctf8"/>
    <property type="match status" value="1"/>
</dbReference>
<reference evidence="1 2" key="1">
    <citation type="journal article" date="2024" name="Nat. Commun.">
        <title>Phylogenomics reveals the evolutionary origins of lichenization in chlorophyte algae.</title>
        <authorList>
            <person name="Puginier C."/>
            <person name="Libourel C."/>
            <person name="Otte J."/>
            <person name="Skaloud P."/>
            <person name="Haon M."/>
            <person name="Grisel S."/>
            <person name="Petersen M."/>
            <person name="Berrin J.G."/>
            <person name="Delaux P.M."/>
            <person name="Dal Grande F."/>
            <person name="Keller J."/>
        </authorList>
    </citation>
    <scope>NUCLEOTIDE SEQUENCE [LARGE SCALE GENOMIC DNA]</scope>
    <source>
        <strain evidence="1 2">SAG 2523</strain>
    </source>
</reference>
<proteinExistence type="predicted"/>
<dbReference type="Proteomes" id="UP001485043">
    <property type="component" value="Unassembled WGS sequence"/>
</dbReference>
<dbReference type="GO" id="GO:0031390">
    <property type="term" value="C:Ctf18 RFC-like complex"/>
    <property type="evidence" value="ECO:0007669"/>
    <property type="project" value="InterPro"/>
</dbReference>
<organism evidence="1 2">
    <name type="scientific">Apatococcus fuscideae</name>
    <dbReference type="NCBI Taxonomy" id="2026836"/>
    <lineage>
        <taxon>Eukaryota</taxon>
        <taxon>Viridiplantae</taxon>
        <taxon>Chlorophyta</taxon>
        <taxon>core chlorophytes</taxon>
        <taxon>Trebouxiophyceae</taxon>
        <taxon>Chlorellales</taxon>
        <taxon>Chlorellaceae</taxon>
        <taxon>Apatococcus</taxon>
    </lineage>
</organism>
<gene>
    <name evidence="1" type="ORF">WJX84_002314</name>
</gene>
<dbReference type="GO" id="GO:0007064">
    <property type="term" value="P:mitotic sister chromatid cohesion"/>
    <property type="evidence" value="ECO:0007669"/>
    <property type="project" value="InterPro"/>
</dbReference>
<accession>A0AAW1TH39</accession>
<dbReference type="AlphaFoldDB" id="A0AAW1TH39"/>
<protein>
    <recommendedName>
        <fullName evidence="3">Chromosome transmission fidelity protein 8</fullName>
    </recommendedName>
</protein>
<dbReference type="InterPro" id="IPR018607">
    <property type="entry name" value="Ctf8"/>
</dbReference>